<protein>
    <submittedName>
        <fullName evidence="2">ABC transporter substrate-binding protein</fullName>
    </submittedName>
    <submittedName>
        <fullName evidence="3">Polar amino acid transport system substrate-binding protein</fullName>
    </submittedName>
</protein>
<evidence type="ECO:0000313" key="3">
    <source>
        <dbReference type="EMBL" id="MCP2011696.1"/>
    </source>
</evidence>
<dbReference type="InterPro" id="IPR001638">
    <property type="entry name" value="Solute-binding_3/MltF_N"/>
</dbReference>
<dbReference type="Proteomes" id="UP001155901">
    <property type="component" value="Unassembled WGS sequence"/>
</dbReference>
<evidence type="ECO:0000313" key="4">
    <source>
        <dbReference type="Proteomes" id="UP001155901"/>
    </source>
</evidence>
<proteinExistence type="predicted"/>
<name>A0AA41L3W4_9BURK</name>
<gene>
    <name evidence="2" type="ORF">KVP70_04805</name>
    <name evidence="3" type="ORF">L1274_005448</name>
</gene>
<dbReference type="AlphaFoldDB" id="A0AA41L3W4"/>
<dbReference type="Pfam" id="PF00497">
    <property type="entry name" value="SBP_bac_3"/>
    <property type="match status" value="1"/>
</dbReference>
<accession>A0AA41L3W4</accession>
<comment type="caution">
    <text evidence="2">The sequence shown here is derived from an EMBL/GenBank/DDBJ whole genome shotgun (WGS) entry which is preliminary data.</text>
</comment>
<reference evidence="3" key="2">
    <citation type="submission" date="2022-03" db="EMBL/GenBank/DDBJ databases">
        <title>Genome Encyclopedia of Bacteria and Archaea VI: Functional Genomics of Type Strains.</title>
        <authorList>
            <person name="Whitman W."/>
        </authorList>
    </citation>
    <scope>NUCLEOTIDE SEQUENCE</scope>
    <source>
        <strain evidence="3">HSC-15S17</strain>
    </source>
</reference>
<evidence type="ECO:0000313" key="5">
    <source>
        <dbReference type="Proteomes" id="UP001162889"/>
    </source>
</evidence>
<organism evidence="2 4">
    <name type="scientific">Duganella violaceipulchra</name>
    <dbReference type="NCBI Taxonomy" id="2849652"/>
    <lineage>
        <taxon>Bacteria</taxon>
        <taxon>Pseudomonadati</taxon>
        <taxon>Pseudomonadota</taxon>
        <taxon>Betaproteobacteria</taxon>
        <taxon>Burkholderiales</taxon>
        <taxon>Oxalobacteraceae</taxon>
        <taxon>Telluria group</taxon>
        <taxon>Duganella</taxon>
    </lineage>
</organism>
<sequence>MLALAGPAGAATVSMAFGDNLPPFILVREDAGIEVEVVREALAYRGHVLRARYLPMGRIPLTFKTGGVDAIMMDVGEDMTRYGGHYGAAPVIYDNVFYTLAGRKIQLRKPQDLRGRSVIAFVGAAARYPNWLQPLVSSPDYVENNHQEAQPQLLALGRYEVVLSDRSIFQYYTRLLKQRQPGFVMPALDEHSFIRADPNDYRPVFRDAAIRDDFNAGLAQLHKSGRYRAIYDKYLKD</sequence>
<dbReference type="RefSeq" id="WP_217940936.1">
    <property type="nucleotide sequence ID" value="NZ_JAHTGR010000002.1"/>
</dbReference>
<dbReference type="Proteomes" id="UP001162889">
    <property type="component" value="Unassembled WGS sequence"/>
</dbReference>
<dbReference type="EMBL" id="JAHTGR010000002">
    <property type="protein sequence ID" value="MBV6320247.1"/>
    <property type="molecule type" value="Genomic_DNA"/>
</dbReference>
<feature type="domain" description="Solute-binding protein family 3/N-terminal" evidence="1">
    <location>
        <begin position="15"/>
        <end position="236"/>
    </location>
</feature>
<dbReference type="EMBL" id="JALJZU010000012">
    <property type="protein sequence ID" value="MCP2011696.1"/>
    <property type="molecule type" value="Genomic_DNA"/>
</dbReference>
<evidence type="ECO:0000313" key="2">
    <source>
        <dbReference type="EMBL" id="MBV6320247.1"/>
    </source>
</evidence>
<evidence type="ECO:0000259" key="1">
    <source>
        <dbReference type="Pfam" id="PF00497"/>
    </source>
</evidence>
<reference evidence="2" key="1">
    <citation type="submission" date="2021-07" db="EMBL/GenBank/DDBJ databases">
        <title>Characterization of violacein-producing bacteria and related species.</title>
        <authorList>
            <person name="Wilson H.S."/>
            <person name="De Leon M.E."/>
        </authorList>
    </citation>
    <scope>NUCLEOTIDE SEQUENCE</scope>
    <source>
        <strain evidence="2">HSC-15S17</strain>
    </source>
</reference>
<keyword evidence="5" id="KW-1185">Reference proteome</keyword>